<dbReference type="Pfam" id="PF24626">
    <property type="entry name" value="SH3_Tf2-1"/>
    <property type="match status" value="1"/>
</dbReference>
<dbReference type="PANTHER" id="PTHR46148">
    <property type="entry name" value="CHROMO DOMAIN-CONTAINING PROTEIN"/>
    <property type="match status" value="1"/>
</dbReference>
<evidence type="ECO:0000313" key="2">
    <source>
        <dbReference type="Proteomes" id="UP001652660"/>
    </source>
</evidence>
<dbReference type="RefSeq" id="XP_071921770.1">
    <property type="nucleotide sequence ID" value="XM_072065669.1"/>
</dbReference>
<dbReference type="InterPro" id="IPR056924">
    <property type="entry name" value="SH3_Tf2-1"/>
</dbReference>
<sequence length="158" mass="18648">MAPYETFYGRKCRSPIHWDKIGEKKILDPTTLPWIEEAFEKVKLIRQKIRTVQSRQKSYVDNWRKDLEFEIGDKVFLKITPLKASLMAGKGKKLQLKFVGPYKVIQRIGNMAYKLELSLSLSRIHDVLHVSMLKKHYPDPFHVLRSEEVEIDENLSYE</sequence>
<dbReference type="Proteomes" id="UP001652660">
    <property type="component" value="Chromosome 9e"/>
</dbReference>
<dbReference type="GeneID" id="140014602"/>
<proteinExistence type="predicted"/>
<protein>
    <recommendedName>
        <fullName evidence="1">Tf2-1-like SH3-like domain-containing protein</fullName>
    </recommendedName>
</protein>
<gene>
    <name evidence="3" type="primary">LOC140014602</name>
</gene>
<reference evidence="3" key="1">
    <citation type="submission" date="2025-08" db="UniProtKB">
        <authorList>
            <consortium name="RefSeq"/>
        </authorList>
    </citation>
    <scope>IDENTIFICATION</scope>
    <source>
        <tissue evidence="3">Leaves</tissue>
    </source>
</reference>
<evidence type="ECO:0000313" key="3">
    <source>
        <dbReference type="RefSeq" id="XP_071921770.1"/>
    </source>
</evidence>
<organism evidence="2 3">
    <name type="scientific">Coffea arabica</name>
    <name type="common">Arabian coffee</name>
    <dbReference type="NCBI Taxonomy" id="13443"/>
    <lineage>
        <taxon>Eukaryota</taxon>
        <taxon>Viridiplantae</taxon>
        <taxon>Streptophyta</taxon>
        <taxon>Embryophyta</taxon>
        <taxon>Tracheophyta</taxon>
        <taxon>Spermatophyta</taxon>
        <taxon>Magnoliopsida</taxon>
        <taxon>eudicotyledons</taxon>
        <taxon>Gunneridae</taxon>
        <taxon>Pentapetalae</taxon>
        <taxon>asterids</taxon>
        <taxon>lamiids</taxon>
        <taxon>Gentianales</taxon>
        <taxon>Rubiaceae</taxon>
        <taxon>Ixoroideae</taxon>
        <taxon>Gardenieae complex</taxon>
        <taxon>Bertiereae - Coffeeae clade</taxon>
        <taxon>Coffeeae</taxon>
        <taxon>Coffea</taxon>
    </lineage>
</organism>
<keyword evidence="2" id="KW-1185">Reference proteome</keyword>
<accession>A0ABM4VQG9</accession>
<name>A0ABM4VQG9_COFAR</name>
<evidence type="ECO:0000259" key="1">
    <source>
        <dbReference type="Pfam" id="PF24626"/>
    </source>
</evidence>
<dbReference type="PANTHER" id="PTHR46148:SF57">
    <property type="entry name" value="OS12G0499874 PROTEIN"/>
    <property type="match status" value="1"/>
</dbReference>
<feature type="domain" description="Tf2-1-like SH3-like" evidence="1">
    <location>
        <begin position="72"/>
        <end position="136"/>
    </location>
</feature>